<name>A0ABS5K053_9BACT</name>
<keyword evidence="2" id="KW-1185">Reference proteome</keyword>
<evidence type="ECO:0000313" key="2">
    <source>
        <dbReference type="Proteomes" id="UP000708576"/>
    </source>
</evidence>
<sequence length="140" mass="15979">MKQINQHIKKASVRFSRWIRKSWAVFNSLGREVSIGHLDVPVAGQALKKALRNSYVIQSEYSFDDLDAVDSDTVEENNLMWESLMLFLLPVLTLDLPSPSGNSSTYNVSENNWLTADYHLIKATSVLKWPEFVLPIIKQL</sequence>
<dbReference type="RefSeq" id="WP_212218518.1">
    <property type="nucleotide sequence ID" value="NZ_JAGUCO010000024.1"/>
</dbReference>
<gene>
    <name evidence="1" type="ORF">KEM10_19695</name>
</gene>
<organism evidence="1 2">
    <name type="scientific">Carboxylicivirga linearis</name>
    <dbReference type="NCBI Taxonomy" id="1628157"/>
    <lineage>
        <taxon>Bacteria</taxon>
        <taxon>Pseudomonadati</taxon>
        <taxon>Bacteroidota</taxon>
        <taxon>Bacteroidia</taxon>
        <taxon>Marinilabiliales</taxon>
        <taxon>Marinilabiliaceae</taxon>
        <taxon>Carboxylicivirga</taxon>
    </lineage>
</organism>
<dbReference type="Proteomes" id="UP000708576">
    <property type="component" value="Unassembled WGS sequence"/>
</dbReference>
<protein>
    <submittedName>
        <fullName evidence="1">Uncharacterized protein</fullName>
    </submittedName>
</protein>
<evidence type="ECO:0000313" key="1">
    <source>
        <dbReference type="EMBL" id="MBS2100518.1"/>
    </source>
</evidence>
<reference evidence="1 2" key="1">
    <citation type="journal article" date="2015" name="Int. J. Syst. Evol. Microbiol.">
        <title>Carboxylicivirga linearis sp. nov., isolated from a sea cucumber culture pond.</title>
        <authorList>
            <person name="Wang F.Q."/>
            <person name="Zhou Y.X."/>
            <person name="Lin X.Z."/>
            <person name="Chen G.J."/>
            <person name="Du Z.J."/>
        </authorList>
    </citation>
    <scope>NUCLEOTIDE SEQUENCE [LARGE SCALE GENOMIC DNA]</scope>
    <source>
        <strain evidence="1 2">FB218</strain>
    </source>
</reference>
<accession>A0ABS5K053</accession>
<comment type="caution">
    <text evidence="1">The sequence shown here is derived from an EMBL/GenBank/DDBJ whole genome shotgun (WGS) entry which is preliminary data.</text>
</comment>
<proteinExistence type="predicted"/>
<dbReference type="EMBL" id="JAGUCO010000024">
    <property type="protein sequence ID" value="MBS2100518.1"/>
    <property type="molecule type" value="Genomic_DNA"/>
</dbReference>